<dbReference type="AlphaFoldDB" id="A0A7J8Q7U0"/>
<protein>
    <recommendedName>
        <fullName evidence="3">DUF4283 domain-containing protein</fullName>
    </recommendedName>
</protein>
<reference evidence="1 2" key="1">
    <citation type="journal article" date="2019" name="Genome Biol. Evol.">
        <title>Insights into the evolution of the New World diploid cottons (Gossypium, subgenus Houzingenia) based on genome sequencing.</title>
        <authorList>
            <person name="Grover C.E."/>
            <person name="Arick M.A. 2nd"/>
            <person name="Thrash A."/>
            <person name="Conover J.L."/>
            <person name="Sanders W.S."/>
            <person name="Peterson D.G."/>
            <person name="Frelichowski J.E."/>
            <person name="Scheffler J.A."/>
            <person name="Scheffler B.E."/>
            <person name="Wendel J.F."/>
        </authorList>
    </citation>
    <scope>NUCLEOTIDE SEQUENCE [LARGE SCALE GENOMIC DNA]</scope>
    <source>
        <strain evidence="1">8</strain>
        <tissue evidence="1">Leaf</tissue>
    </source>
</reference>
<accession>A0A7J8Q7U0</accession>
<dbReference type="Proteomes" id="UP000593578">
    <property type="component" value="Unassembled WGS sequence"/>
</dbReference>
<gene>
    <name evidence="1" type="ORF">Gorai_007413</name>
</gene>
<dbReference type="PANTHER" id="PTHR31286">
    <property type="entry name" value="GLYCINE-RICH CELL WALL STRUCTURAL PROTEIN 1.8-LIKE"/>
    <property type="match status" value="1"/>
</dbReference>
<comment type="caution">
    <text evidence="1">The sequence shown here is derived from an EMBL/GenBank/DDBJ whole genome shotgun (WGS) entry which is preliminary data.</text>
</comment>
<evidence type="ECO:0000313" key="2">
    <source>
        <dbReference type="Proteomes" id="UP000593578"/>
    </source>
</evidence>
<dbReference type="InterPro" id="IPR040256">
    <property type="entry name" value="At4g02000-like"/>
</dbReference>
<sequence length="134" mass="15366">MVVGLSPRTRVSWKDKLLGGTEAVPRMSSTNTSNFNEENFDFRPSQPFHLMDVENGYYLLWTVDFDPSRPFPIMVLTWTRFLGILGFLYKQQVFEEIESLVGKVARLDIKMDSGTRGHFSRMAVSVDLEKPLVS</sequence>
<dbReference type="EMBL" id="JABEZZ010000010">
    <property type="protein sequence ID" value="MBA0597611.1"/>
    <property type="molecule type" value="Genomic_DNA"/>
</dbReference>
<organism evidence="1 2">
    <name type="scientific">Gossypium raimondii</name>
    <name type="common">Peruvian cotton</name>
    <name type="synonym">Gossypium klotzschianum subsp. raimondii</name>
    <dbReference type="NCBI Taxonomy" id="29730"/>
    <lineage>
        <taxon>Eukaryota</taxon>
        <taxon>Viridiplantae</taxon>
        <taxon>Streptophyta</taxon>
        <taxon>Embryophyta</taxon>
        <taxon>Tracheophyta</taxon>
        <taxon>Spermatophyta</taxon>
        <taxon>Magnoliopsida</taxon>
        <taxon>eudicotyledons</taxon>
        <taxon>Gunneridae</taxon>
        <taxon>Pentapetalae</taxon>
        <taxon>rosids</taxon>
        <taxon>malvids</taxon>
        <taxon>Malvales</taxon>
        <taxon>Malvaceae</taxon>
        <taxon>Malvoideae</taxon>
        <taxon>Gossypium</taxon>
    </lineage>
</organism>
<evidence type="ECO:0008006" key="3">
    <source>
        <dbReference type="Google" id="ProtNLM"/>
    </source>
</evidence>
<name>A0A7J8Q7U0_GOSRA</name>
<evidence type="ECO:0000313" key="1">
    <source>
        <dbReference type="EMBL" id="MBA0597611.1"/>
    </source>
</evidence>
<dbReference type="PANTHER" id="PTHR31286:SF173">
    <property type="entry name" value="DUF4283 DOMAIN-CONTAINING PROTEIN"/>
    <property type="match status" value="1"/>
</dbReference>
<proteinExistence type="predicted"/>